<organism evidence="1 2">
    <name type="scientific">Linum tenue</name>
    <dbReference type="NCBI Taxonomy" id="586396"/>
    <lineage>
        <taxon>Eukaryota</taxon>
        <taxon>Viridiplantae</taxon>
        <taxon>Streptophyta</taxon>
        <taxon>Embryophyta</taxon>
        <taxon>Tracheophyta</taxon>
        <taxon>Spermatophyta</taxon>
        <taxon>Magnoliopsida</taxon>
        <taxon>eudicotyledons</taxon>
        <taxon>Gunneridae</taxon>
        <taxon>Pentapetalae</taxon>
        <taxon>rosids</taxon>
        <taxon>fabids</taxon>
        <taxon>Malpighiales</taxon>
        <taxon>Linaceae</taxon>
        <taxon>Linum</taxon>
    </lineage>
</organism>
<name>A0AAV0Q2N8_9ROSI</name>
<keyword evidence="2" id="KW-1185">Reference proteome</keyword>
<sequence>MRMHVASRLVRFVRNNPGKGLYFLADSELKTFCIFRL</sequence>
<dbReference type="AlphaFoldDB" id="A0AAV0Q2N8"/>
<proteinExistence type="predicted"/>
<evidence type="ECO:0000313" key="2">
    <source>
        <dbReference type="Proteomes" id="UP001154282"/>
    </source>
</evidence>
<evidence type="ECO:0000313" key="1">
    <source>
        <dbReference type="EMBL" id="CAI0493760.1"/>
    </source>
</evidence>
<dbReference type="Proteomes" id="UP001154282">
    <property type="component" value="Unassembled WGS sequence"/>
</dbReference>
<gene>
    <name evidence="1" type="ORF">LITE_LOCUS41057</name>
</gene>
<protein>
    <submittedName>
        <fullName evidence="1">Uncharacterized protein</fullName>
    </submittedName>
</protein>
<reference evidence="1" key="1">
    <citation type="submission" date="2022-08" db="EMBL/GenBank/DDBJ databases">
        <authorList>
            <person name="Gutierrez-Valencia J."/>
        </authorList>
    </citation>
    <scope>NUCLEOTIDE SEQUENCE</scope>
</reference>
<dbReference type="EMBL" id="CAMGYJ010000009">
    <property type="protein sequence ID" value="CAI0493760.1"/>
    <property type="molecule type" value="Genomic_DNA"/>
</dbReference>
<comment type="caution">
    <text evidence="1">The sequence shown here is derived from an EMBL/GenBank/DDBJ whole genome shotgun (WGS) entry which is preliminary data.</text>
</comment>
<accession>A0AAV0Q2N8</accession>